<dbReference type="InParanoid" id="Q5CW57"/>
<dbReference type="EMBL" id="AAEE01000003">
    <property type="protein sequence ID" value="EAK89681.1"/>
    <property type="molecule type" value="Genomic_DNA"/>
</dbReference>
<dbReference type="Proteomes" id="UP000006726">
    <property type="component" value="Chromosome 8"/>
</dbReference>
<keyword evidence="3" id="KW-1185">Reference proteome</keyword>
<evidence type="ECO:0000313" key="2">
    <source>
        <dbReference type="EMBL" id="EAK89681.1"/>
    </source>
</evidence>
<reference evidence="2 3" key="1">
    <citation type="journal article" date="2004" name="Science">
        <title>Complete genome sequence of the apicomplexan, Cryptosporidium parvum.</title>
        <authorList>
            <person name="Abrahamsen M.S."/>
            <person name="Templeton T.J."/>
            <person name="Enomoto S."/>
            <person name="Abrahante J.E."/>
            <person name="Zhu G."/>
            <person name="Lancto C.A."/>
            <person name="Deng M."/>
            <person name="Liu C."/>
            <person name="Widmer G."/>
            <person name="Tzipori S."/>
            <person name="Buck G.A."/>
            <person name="Xu P."/>
            <person name="Bankier A.T."/>
            <person name="Dear P.H."/>
            <person name="Konfortov B.A."/>
            <person name="Spriggs H.F."/>
            <person name="Iyer L."/>
            <person name="Anantharaman V."/>
            <person name="Aravind L."/>
            <person name="Kapur V."/>
        </authorList>
    </citation>
    <scope>NUCLEOTIDE SEQUENCE [LARGE SCALE GENOMIC DNA]</scope>
    <source>
        <strain evidence="3">Iowa II</strain>
    </source>
</reference>
<dbReference type="Pfam" id="PF12756">
    <property type="entry name" value="zf-C2H2_2"/>
    <property type="match status" value="1"/>
</dbReference>
<dbReference type="KEGG" id="cpv:cgd8_1550"/>
<dbReference type="STRING" id="353152.Q5CW57"/>
<comment type="caution">
    <text evidence="2">The sequence shown here is derived from an EMBL/GenBank/DDBJ whole genome shotgun (WGS) entry which is preliminary data.</text>
</comment>
<dbReference type="RefSeq" id="XP_627062.1">
    <property type="nucleotide sequence ID" value="XM_627062.1"/>
</dbReference>
<feature type="domain" description="C2H2-type" evidence="1">
    <location>
        <begin position="165"/>
        <end position="187"/>
    </location>
</feature>
<feature type="domain" description="C2H2-type" evidence="1">
    <location>
        <begin position="14"/>
        <end position="36"/>
    </location>
</feature>
<dbReference type="PROSITE" id="PS00028">
    <property type="entry name" value="ZINC_FINGER_C2H2_1"/>
    <property type="match status" value="2"/>
</dbReference>
<sequence length="392" mass="46469">SKSLEEMQNVSALCTVCDYKLDSTSLLREHYKTEWHNYNQKRKLANKDPVSEIAFKRKLELLECTKVVVNKGSSHIKNKQKIDGQENYKMNESVSVDMNQDKPRQSDTYELTYCYFDNTIHSSMEECFEYMRIKYSFVIPDKEYLVDYKGLAQYLGEKLFEGHICLYCDKIFSSLRAVRDHMISLGHTMLGTHLDIQKEELESFYNYSLSYKELIPNFNKLSITDDVLKEENNDDWEYIDEEEEEDDDDDDFSGNTNEIRKLNKKEMTLDEILSMYNLSKPEITEFGDLRLPNGKEVVHRNLAYIYKQRIPRKHQFEMEDGNNSTLVLKNRHHNKKINIYGNNQFGLNLKFKDKSHLKQNLLLSKRIKNVNLKVGVNNNKLQKYFVRRDVVW</sequence>
<evidence type="ECO:0000313" key="3">
    <source>
        <dbReference type="Proteomes" id="UP000006726"/>
    </source>
</evidence>
<dbReference type="GO" id="GO:0030687">
    <property type="term" value="C:preribosome, large subunit precursor"/>
    <property type="evidence" value="ECO:0007669"/>
    <property type="project" value="TreeGrafter"/>
</dbReference>
<dbReference type="PANTHER" id="PTHR13182">
    <property type="entry name" value="ZINC FINGER PROTEIN 622"/>
    <property type="match status" value="1"/>
</dbReference>
<name>Q5CW57_CRYPI</name>
<dbReference type="AlphaFoldDB" id="Q5CW57"/>
<dbReference type="InterPro" id="IPR041661">
    <property type="entry name" value="ZN622/Rei1/Reh1_Znf-C2H2"/>
</dbReference>
<dbReference type="SMART" id="SM00355">
    <property type="entry name" value="ZnF_C2H2"/>
    <property type="match status" value="2"/>
</dbReference>
<gene>
    <name evidence="2" type="ORF">cgd8_1550</name>
</gene>
<accession>Q5CW57</accession>
<organism evidence="2 3">
    <name type="scientific">Cryptosporidium parvum (strain Iowa II)</name>
    <dbReference type="NCBI Taxonomy" id="353152"/>
    <lineage>
        <taxon>Eukaryota</taxon>
        <taxon>Sar</taxon>
        <taxon>Alveolata</taxon>
        <taxon>Apicomplexa</taxon>
        <taxon>Conoidasida</taxon>
        <taxon>Coccidia</taxon>
        <taxon>Eucoccidiorida</taxon>
        <taxon>Eimeriorina</taxon>
        <taxon>Cryptosporidiidae</taxon>
        <taxon>Cryptosporidium</taxon>
    </lineage>
</organism>
<dbReference type="OrthoDB" id="19329at2759"/>
<dbReference type="InterPro" id="IPR013087">
    <property type="entry name" value="Znf_C2H2_type"/>
</dbReference>
<feature type="non-terminal residue" evidence="2">
    <location>
        <position position="1"/>
    </location>
</feature>
<dbReference type="InterPro" id="IPR040025">
    <property type="entry name" value="Znf622/Rei1/Reh1"/>
</dbReference>
<dbReference type="OMA" id="SHMICKS"/>
<proteinExistence type="predicted"/>
<dbReference type="GeneID" id="3374403"/>
<dbReference type="GO" id="GO:0042273">
    <property type="term" value="P:ribosomal large subunit biogenesis"/>
    <property type="evidence" value="ECO:0007669"/>
    <property type="project" value="TreeGrafter"/>
</dbReference>
<protein>
    <submittedName>
        <fullName evidence="2">YLR387c-like protein with 2x C2H2 like zinc fingers conserved across eukaryotes plus an apicomplexan-specific globular domain</fullName>
    </submittedName>
</protein>
<evidence type="ECO:0000259" key="1">
    <source>
        <dbReference type="PROSITE" id="PS00028"/>
    </source>
</evidence>
<dbReference type="PANTHER" id="PTHR13182:SF8">
    <property type="entry name" value="CYTOPLASMIC 60S SUBUNIT BIOGENESIS FACTOR ZNF622"/>
    <property type="match status" value="1"/>
</dbReference>